<dbReference type="CDD" id="cd19757">
    <property type="entry name" value="Bbox1"/>
    <property type="match status" value="1"/>
</dbReference>
<dbReference type="OrthoDB" id="5800423at2759"/>
<keyword evidence="9" id="KW-1185">Reference proteome</keyword>
<protein>
    <submittedName>
        <fullName evidence="8">MID2 protein</fullName>
    </submittedName>
</protein>
<sequence>MRWRLLAPLSLGPVRLCLTYSDLSRPLGTSCYPLLLKCGHTFCEGCLIKLARLQKTAIACPTCQVSTPLRKAEHSVRSLWPDIYTLGLLVVNKRFSLESGGATRPSQKTRNVVDSGDVASLAVPEKQKKHVSKCAECTTRNASCRCAKCECDLCGLCFDKVHKVSRTLMRHQASPLTPDGMTSGCQAHDNRIIEFYCQDDKVSICSHCVVMGDHKNHNIVSILDKNKEVAAEIEPAVLVAKTALRRIKEADKILTDAIPGLRTEVAQLTHELRTQFQMLHGALQAREISLMEQIEEAGQAQVQPLEGMRNTLVEHAKMLDSVMKDAHRALKNTQTLLNASEAAHLDEVHSFSP</sequence>
<dbReference type="InterPro" id="IPR001841">
    <property type="entry name" value="Znf_RING"/>
</dbReference>
<evidence type="ECO:0000256" key="4">
    <source>
        <dbReference type="PROSITE-ProRule" id="PRU00024"/>
    </source>
</evidence>
<dbReference type="PROSITE" id="PS00518">
    <property type="entry name" value="ZF_RING_1"/>
    <property type="match status" value="1"/>
</dbReference>
<evidence type="ECO:0000259" key="6">
    <source>
        <dbReference type="PROSITE" id="PS50089"/>
    </source>
</evidence>
<dbReference type="InterPro" id="IPR047153">
    <property type="entry name" value="TRIM45/56/19-like"/>
</dbReference>
<proteinExistence type="predicted"/>
<evidence type="ECO:0000313" key="8">
    <source>
        <dbReference type="EMBL" id="CAH1225506.1"/>
    </source>
</evidence>
<feature type="domain" description="B box-type" evidence="7">
    <location>
        <begin position="129"/>
        <end position="176"/>
    </location>
</feature>
<dbReference type="CDD" id="cd19756">
    <property type="entry name" value="Bbox2"/>
    <property type="match status" value="1"/>
</dbReference>
<feature type="chain" id="PRO_5035465410" evidence="5">
    <location>
        <begin position="20"/>
        <end position="353"/>
    </location>
</feature>
<name>A0A8J9YMX5_BRALA</name>
<dbReference type="GO" id="GO:0008270">
    <property type="term" value="F:zinc ion binding"/>
    <property type="evidence" value="ECO:0007669"/>
    <property type="project" value="UniProtKB-KW"/>
</dbReference>
<evidence type="ECO:0000256" key="2">
    <source>
        <dbReference type="ARBA" id="ARBA00022771"/>
    </source>
</evidence>
<dbReference type="InterPro" id="IPR013083">
    <property type="entry name" value="Znf_RING/FYVE/PHD"/>
</dbReference>
<keyword evidence="2 4" id="KW-0863">Zinc-finger</keyword>
<dbReference type="Proteomes" id="UP000838412">
    <property type="component" value="Chromosome 1"/>
</dbReference>
<dbReference type="InterPro" id="IPR027370">
    <property type="entry name" value="Znf-RING_euk"/>
</dbReference>
<keyword evidence="5" id="KW-0732">Signal</keyword>
<evidence type="ECO:0000259" key="7">
    <source>
        <dbReference type="PROSITE" id="PS50119"/>
    </source>
</evidence>
<feature type="domain" description="RING-type" evidence="6">
    <location>
        <begin position="16"/>
        <end position="64"/>
    </location>
</feature>
<organism evidence="8 9">
    <name type="scientific">Branchiostoma lanceolatum</name>
    <name type="common">Common lancelet</name>
    <name type="synonym">Amphioxus lanceolatum</name>
    <dbReference type="NCBI Taxonomy" id="7740"/>
    <lineage>
        <taxon>Eukaryota</taxon>
        <taxon>Metazoa</taxon>
        <taxon>Chordata</taxon>
        <taxon>Cephalochordata</taxon>
        <taxon>Leptocardii</taxon>
        <taxon>Amphioxiformes</taxon>
        <taxon>Branchiostomatidae</taxon>
        <taxon>Branchiostoma</taxon>
    </lineage>
</organism>
<evidence type="ECO:0000313" key="9">
    <source>
        <dbReference type="Proteomes" id="UP000838412"/>
    </source>
</evidence>
<feature type="domain" description="B box-type" evidence="7">
    <location>
        <begin position="185"/>
        <end position="222"/>
    </location>
</feature>
<dbReference type="EMBL" id="OV696686">
    <property type="protein sequence ID" value="CAH1225506.1"/>
    <property type="molecule type" value="Genomic_DNA"/>
</dbReference>
<dbReference type="SMART" id="SM00336">
    <property type="entry name" value="BBOX"/>
    <property type="match status" value="2"/>
</dbReference>
<feature type="signal peptide" evidence="5">
    <location>
        <begin position="1"/>
        <end position="19"/>
    </location>
</feature>
<dbReference type="InterPro" id="IPR017907">
    <property type="entry name" value="Znf_RING_CS"/>
</dbReference>
<dbReference type="AlphaFoldDB" id="A0A8J9YMX5"/>
<dbReference type="SUPFAM" id="SSF57845">
    <property type="entry name" value="B-box zinc-binding domain"/>
    <property type="match status" value="1"/>
</dbReference>
<dbReference type="PANTHER" id="PTHR25462:SF296">
    <property type="entry name" value="MEIOTIC P26, ISOFORM F"/>
    <property type="match status" value="1"/>
</dbReference>
<evidence type="ECO:0000256" key="5">
    <source>
        <dbReference type="SAM" id="SignalP"/>
    </source>
</evidence>
<dbReference type="SMART" id="SM00184">
    <property type="entry name" value="RING"/>
    <property type="match status" value="1"/>
</dbReference>
<dbReference type="Pfam" id="PF13445">
    <property type="entry name" value="zf-RING_UBOX"/>
    <property type="match status" value="1"/>
</dbReference>
<dbReference type="Gene3D" id="3.30.40.10">
    <property type="entry name" value="Zinc/RING finger domain, C3HC4 (zinc finger)"/>
    <property type="match status" value="1"/>
</dbReference>
<dbReference type="PROSITE" id="PS50119">
    <property type="entry name" value="ZF_BBOX"/>
    <property type="match status" value="2"/>
</dbReference>
<dbReference type="PROSITE" id="PS50089">
    <property type="entry name" value="ZF_RING_2"/>
    <property type="match status" value="1"/>
</dbReference>
<evidence type="ECO:0000256" key="1">
    <source>
        <dbReference type="ARBA" id="ARBA00022723"/>
    </source>
</evidence>
<keyword evidence="3" id="KW-0862">Zinc</keyword>
<dbReference type="PANTHER" id="PTHR25462">
    <property type="entry name" value="BONUS, ISOFORM C-RELATED"/>
    <property type="match status" value="1"/>
</dbReference>
<dbReference type="Gene3D" id="3.30.160.60">
    <property type="entry name" value="Classic Zinc Finger"/>
    <property type="match status" value="1"/>
</dbReference>
<gene>
    <name evidence="8" type="primary">MID2</name>
    <name evidence="8" type="ORF">BLAG_LOCUS161</name>
</gene>
<evidence type="ECO:0000256" key="3">
    <source>
        <dbReference type="ARBA" id="ARBA00022833"/>
    </source>
</evidence>
<dbReference type="InterPro" id="IPR000315">
    <property type="entry name" value="Znf_B-box"/>
</dbReference>
<dbReference type="SUPFAM" id="SSF57850">
    <property type="entry name" value="RING/U-box"/>
    <property type="match status" value="1"/>
</dbReference>
<dbReference type="Pfam" id="PF00643">
    <property type="entry name" value="zf-B_box"/>
    <property type="match status" value="1"/>
</dbReference>
<keyword evidence="1" id="KW-0479">Metal-binding</keyword>
<reference evidence="8" key="1">
    <citation type="submission" date="2022-01" db="EMBL/GenBank/DDBJ databases">
        <authorList>
            <person name="Braso-Vives M."/>
        </authorList>
    </citation>
    <scope>NUCLEOTIDE SEQUENCE</scope>
</reference>
<accession>A0A8J9YMX5</accession>